<dbReference type="GO" id="GO:0006351">
    <property type="term" value="P:DNA-templated transcription"/>
    <property type="evidence" value="ECO:0007669"/>
    <property type="project" value="InterPro"/>
</dbReference>
<reference evidence="2 3" key="1">
    <citation type="submission" date="2024-05" db="EMBL/GenBank/DDBJ databases">
        <title>Haplotype-resolved chromosome-level genome assembly of Huyou (Citrus changshanensis).</title>
        <authorList>
            <person name="Miao C."/>
            <person name="Chen W."/>
            <person name="Wu Y."/>
            <person name="Wang L."/>
            <person name="Zhao S."/>
            <person name="Grierson D."/>
            <person name="Xu C."/>
            <person name="Chen K."/>
        </authorList>
    </citation>
    <scope>NUCLEOTIDE SEQUENCE [LARGE SCALE GENOMIC DNA]</scope>
    <source>
        <strain evidence="2">01-14</strain>
        <tissue evidence="2">Leaf</tissue>
    </source>
</reference>
<gene>
    <name evidence="2" type="ORF">WN944_013627</name>
</gene>
<dbReference type="GO" id="GO:0043565">
    <property type="term" value="F:sequence-specific DNA binding"/>
    <property type="evidence" value="ECO:0007669"/>
    <property type="project" value="InterPro"/>
</dbReference>
<dbReference type="Proteomes" id="UP001428341">
    <property type="component" value="Unassembled WGS sequence"/>
</dbReference>
<accession>A0AAP0M484</accession>
<name>A0AAP0M484_9ROSI</name>
<feature type="domain" description="DOG1" evidence="1">
    <location>
        <begin position="16"/>
        <end position="264"/>
    </location>
</feature>
<dbReference type="PANTHER" id="PTHR46354:SF9">
    <property type="entry name" value="PROTEIN INAPERTURATE POLLEN1"/>
    <property type="match status" value="1"/>
</dbReference>
<sequence>MPRSFASLFSRKKSQTLAFKDYYTNWFNTLQKTLLPLIHKSLSSSSSQTLLYSHVDLLLHHFLSYYDALDSAATQGNLPELLYPSWRNSLEVPFLFLGDLHPYLFTNLVRSFLDEESEEEEEEEEDDDDDSLDNRPWQVLMAWRNVSKNLMSQIEQIECGLRLMVPALIGRIKKVQSGFVGRIAEDRVAFERQSDEEIKGVIGEAMKEEMDDMVSVFVDANRLRKSVIAEIVGALSVYQAALFLEGLAQFLVGLRDREVLGELNRSKIPIS</sequence>
<dbReference type="InterPro" id="IPR051886">
    <property type="entry name" value="Seed_Dev/Stress_Resp_Reg"/>
</dbReference>
<evidence type="ECO:0000259" key="1">
    <source>
        <dbReference type="PROSITE" id="PS51806"/>
    </source>
</evidence>
<protein>
    <recommendedName>
        <fullName evidence="1">DOG1 domain-containing protein</fullName>
    </recommendedName>
</protein>
<keyword evidence="3" id="KW-1185">Reference proteome</keyword>
<dbReference type="PROSITE" id="PS51806">
    <property type="entry name" value="DOG1"/>
    <property type="match status" value="1"/>
</dbReference>
<evidence type="ECO:0000313" key="3">
    <source>
        <dbReference type="Proteomes" id="UP001428341"/>
    </source>
</evidence>
<dbReference type="InterPro" id="IPR025422">
    <property type="entry name" value="TGA_domain"/>
</dbReference>
<dbReference type="AlphaFoldDB" id="A0AAP0M484"/>
<proteinExistence type="predicted"/>
<dbReference type="EMBL" id="JBCGBO010000005">
    <property type="protein sequence ID" value="KAK9198443.1"/>
    <property type="molecule type" value="Genomic_DNA"/>
</dbReference>
<organism evidence="2 3">
    <name type="scientific">Citrus x changshan-huyou</name>
    <dbReference type="NCBI Taxonomy" id="2935761"/>
    <lineage>
        <taxon>Eukaryota</taxon>
        <taxon>Viridiplantae</taxon>
        <taxon>Streptophyta</taxon>
        <taxon>Embryophyta</taxon>
        <taxon>Tracheophyta</taxon>
        <taxon>Spermatophyta</taxon>
        <taxon>Magnoliopsida</taxon>
        <taxon>eudicotyledons</taxon>
        <taxon>Gunneridae</taxon>
        <taxon>Pentapetalae</taxon>
        <taxon>rosids</taxon>
        <taxon>malvids</taxon>
        <taxon>Sapindales</taxon>
        <taxon>Rutaceae</taxon>
        <taxon>Aurantioideae</taxon>
        <taxon>Citrus</taxon>
    </lineage>
</organism>
<dbReference type="Pfam" id="PF14144">
    <property type="entry name" value="DOG1"/>
    <property type="match status" value="1"/>
</dbReference>
<evidence type="ECO:0000313" key="2">
    <source>
        <dbReference type="EMBL" id="KAK9198443.1"/>
    </source>
</evidence>
<dbReference type="PANTHER" id="PTHR46354">
    <property type="entry name" value="DOG1 DOMAIN-CONTAINING PROTEIN"/>
    <property type="match status" value="1"/>
</dbReference>
<comment type="caution">
    <text evidence="2">The sequence shown here is derived from an EMBL/GenBank/DDBJ whole genome shotgun (WGS) entry which is preliminary data.</text>
</comment>